<accession>A0ABX1M785</accession>
<dbReference type="PRINTS" id="PR00032">
    <property type="entry name" value="HTHARAC"/>
</dbReference>
<dbReference type="PROSITE" id="PS00041">
    <property type="entry name" value="HTH_ARAC_FAMILY_1"/>
    <property type="match status" value="1"/>
</dbReference>
<keyword evidence="3" id="KW-0804">Transcription</keyword>
<evidence type="ECO:0000256" key="1">
    <source>
        <dbReference type="ARBA" id="ARBA00023015"/>
    </source>
</evidence>
<dbReference type="Pfam" id="PF12833">
    <property type="entry name" value="HTH_18"/>
    <property type="match status" value="1"/>
</dbReference>
<evidence type="ECO:0000313" key="6">
    <source>
        <dbReference type="Proteomes" id="UP000762253"/>
    </source>
</evidence>
<dbReference type="InterPro" id="IPR009057">
    <property type="entry name" value="Homeodomain-like_sf"/>
</dbReference>
<dbReference type="PANTHER" id="PTHR43280:SF28">
    <property type="entry name" value="HTH-TYPE TRANSCRIPTIONAL ACTIVATOR RHAS"/>
    <property type="match status" value="1"/>
</dbReference>
<dbReference type="SUPFAM" id="SSF46689">
    <property type="entry name" value="Homeodomain-like"/>
    <property type="match status" value="2"/>
</dbReference>
<evidence type="ECO:0000256" key="3">
    <source>
        <dbReference type="ARBA" id="ARBA00023163"/>
    </source>
</evidence>
<dbReference type="Gene3D" id="1.10.10.60">
    <property type="entry name" value="Homeodomain-like"/>
    <property type="match status" value="2"/>
</dbReference>
<dbReference type="Proteomes" id="UP000762253">
    <property type="component" value="Unassembled WGS sequence"/>
</dbReference>
<dbReference type="SMART" id="SM00342">
    <property type="entry name" value="HTH_ARAC"/>
    <property type="match status" value="1"/>
</dbReference>
<keyword evidence="1" id="KW-0805">Transcription regulation</keyword>
<proteinExistence type="predicted"/>
<keyword evidence="2" id="KW-0238">DNA-binding</keyword>
<evidence type="ECO:0000259" key="4">
    <source>
        <dbReference type="PROSITE" id="PS01124"/>
    </source>
</evidence>
<dbReference type="PANTHER" id="PTHR43280">
    <property type="entry name" value="ARAC-FAMILY TRANSCRIPTIONAL REGULATOR"/>
    <property type="match status" value="1"/>
</dbReference>
<dbReference type="PROSITE" id="PS01124">
    <property type="entry name" value="HTH_ARAC_FAMILY_2"/>
    <property type="match status" value="1"/>
</dbReference>
<reference evidence="5 6" key="1">
    <citation type="submission" date="2018-06" db="EMBL/GenBank/DDBJ databases">
        <title>Comparative genomics of Brasilonema spp. strains.</title>
        <authorList>
            <person name="Alvarenga D.O."/>
            <person name="Fiore M.F."/>
            <person name="Varani A.M."/>
        </authorList>
    </citation>
    <scope>NUCLEOTIDE SEQUENCE [LARGE SCALE GENOMIC DNA]</scope>
    <source>
        <strain evidence="5 6">UFV-OR1</strain>
    </source>
</reference>
<dbReference type="InterPro" id="IPR018062">
    <property type="entry name" value="HTH_AraC-typ_CS"/>
</dbReference>
<keyword evidence="6" id="KW-1185">Reference proteome</keyword>
<name>A0ABX1M785_9CYAN</name>
<comment type="caution">
    <text evidence="5">The sequence shown here is derived from an EMBL/GenBank/DDBJ whole genome shotgun (WGS) entry which is preliminary data.</text>
</comment>
<gene>
    <name evidence="5" type="ORF">DP115_09330</name>
</gene>
<evidence type="ECO:0000313" key="5">
    <source>
        <dbReference type="EMBL" id="NMF62966.1"/>
    </source>
</evidence>
<feature type="domain" description="HTH araC/xylS-type" evidence="4">
    <location>
        <begin position="157"/>
        <end position="255"/>
    </location>
</feature>
<evidence type="ECO:0000256" key="2">
    <source>
        <dbReference type="ARBA" id="ARBA00023125"/>
    </source>
</evidence>
<dbReference type="InterPro" id="IPR020449">
    <property type="entry name" value="Tscrpt_reg_AraC-type_HTH"/>
</dbReference>
<organism evidence="5 6">
    <name type="scientific">Brasilonema octagenarum UFV-OR1</name>
    <dbReference type="NCBI Taxonomy" id="417115"/>
    <lineage>
        <taxon>Bacteria</taxon>
        <taxon>Bacillati</taxon>
        <taxon>Cyanobacteriota</taxon>
        <taxon>Cyanophyceae</taxon>
        <taxon>Nostocales</taxon>
        <taxon>Scytonemataceae</taxon>
        <taxon>Brasilonema</taxon>
        <taxon>Octagenarum group</taxon>
    </lineage>
</organism>
<dbReference type="EMBL" id="QMEC01000027">
    <property type="protein sequence ID" value="NMF62966.1"/>
    <property type="molecule type" value="Genomic_DNA"/>
</dbReference>
<protein>
    <submittedName>
        <fullName evidence="5">Response regulator</fullName>
    </submittedName>
</protein>
<dbReference type="InterPro" id="IPR018060">
    <property type="entry name" value="HTH_AraC"/>
</dbReference>
<dbReference type="RefSeq" id="WP_169264566.1">
    <property type="nucleotide sequence ID" value="NZ_QMEC01000027.1"/>
</dbReference>
<sequence length="260" mass="29660">MFLKDLEAKVFEASDSENSFISAKQTGKSFPNNSVLCEIEMPRLDSTGFIKVLYQGSVRAVIPFNLVSSNTRRLKQHQDMNLKTDEDLNKSSALEEFLRKICELGELSIYTASLEEQSLLNKHWRVTLSEEESKPSPPKTTNSTDDNSIFPTDSLLSQIFDFIEKNYDSAITLCNVAQAVGYSAGYLTDLVRRLTGKTVNHWIIERRMSAARALLLETKQSVNKIALTVGYQHEGHFFRQFRQYHGTTPQAWRKIQHSEE</sequence>